<comment type="caution">
    <text evidence="3">The sequence shown here is derived from an EMBL/GenBank/DDBJ whole genome shotgun (WGS) entry which is preliminary data.</text>
</comment>
<dbReference type="AlphaFoldDB" id="A0A9P6EFS4"/>
<accession>A0A9P6EFS4</accession>
<dbReference type="Proteomes" id="UP000807306">
    <property type="component" value="Unassembled WGS sequence"/>
</dbReference>
<sequence length="722" mass="82243">MEETSNALSELVETGFAELDFQPTTTNSRRRNVGNRANVAAIVIHKKYRKSICSILRRQNSSHLNIDLFLGMPPDILIEIFTELHPIDLIHLQKASPKFFLVLKFLGEAIWKAVYLQVESFPAPPPSASYSKWTTSLFAPQVCEKCDDGPAPLNLFTLQRLCKECHDQLFSPDEVAKQSEAEEFCVKSKFIVFSFNCEQENSFASHWPAYYTSEVEAVDRRLGDLKREAETGMESATDNLEKYRASRANIRSEFEKSATDWDSWSRHMALEISEKIAGRLFGMESRFKHRLIVSKAYAQEDVNNMDYEEIFKSYISESAVLSLNRRRSAQVRRLAEPQLLEIQTTRLEEEREELLTARKEFATEAYRAYLKTTSPTSRFDTPPSWHVIRDHAAFHTAINLPHNDPLTDEDLEDAWKDMPAYFDNWRQTKMRELASFLPSQSEASGADKKEPDVLAVDLATSVFYCKGSVAVTERRPGRCLIGWESLAAHLRCGALEYHWDRRLHFSQPGYEAASELVRLCGLDPLNAMGWDMNELDPRVVCLVCPETESAGREALPWQEAVRHYLVAEHTTPAWGILGPEVAADVKTREGNDLRNSEKSWACAHCSQYMLVCDVRRVITRHVRKEHHISQPVPLLDFIYFGGYTAYFNKVMVPTFADGLKAVCLRCSGNTHLFSTDGLKDHLLVCHRLSEGMANVDYRDVARIIRATESVEAKPTTVCVTES</sequence>
<evidence type="ECO:0000313" key="4">
    <source>
        <dbReference type="Proteomes" id="UP000807306"/>
    </source>
</evidence>
<feature type="coiled-coil region" evidence="1">
    <location>
        <begin position="226"/>
        <end position="253"/>
    </location>
</feature>
<dbReference type="PROSITE" id="PS50181">
    <property type="entry name" value="FBOX"/>
    <property type="match status" value="1"/>
</dbReference>
<proteinExistence type="predicted"/>
<dbReference type="InterPro" id="IPR036047">
    <property type="entry name" value="F-box-like_dom_sf"/>
</dbReference>
<dbReference type="EMBL" id="MU157855">
    <property type="protein sequence ID" value="KAF9528145.1"/>
    <property type="molecule type" value="Genomic_DNA"/>
</dbReference>
<keyword evidence="1" id="KW-0175">Coiled coil</keyword>
<evidence type="ECO:0000313" key="3">
    <source>
        <dbReference type="EMBL" id="KAF9528145.1"/>
    </source>
</evidence>
<dbReference type="InterPro" id="IPR001810">
    <property type="entry name" value="F-box_dom"/>
</dbReference>
<keyword evidence="4" id="KW-1185">Reference proteome</keyword>
<feature type="domain" description="F-box" evidence="2">
    <location>
        <begin position="66"/>
        <end position="114"/>
    </location>
</feature>
<protein>
    <recommendedName>
        <fullName evidence="2">F-box domain-containing protein</fullName>
    </recommendedName>
</protein>
<organism evidence="3 4">
    <name type="scientific">Crepidotus variabilis</name>
    <dbReference type="NCBI Taxonomy" id="179855"/>
    <lineage>
        <taxon>Eukaryota</taxon>
        <taxon>Fungi</taxon>
        <taxon>Dikarya</taxon>
        <taxon>Basidiomycota</taxon>
        <taxon>Agaricomycotina</taxon>
        <taxon>Agaricomycetes</taxon>
        <taxon>Agaricomycetidae</taxon>
        <taxon>Agaricales</taxon>
        <taxon>Agaricineae</taxon>
        <taxon>Crepidotaceae</taxon>
        <taxon>Crepidotus</taxon>
    </lineage>
</organism>
<dbReference type="OrthoDB" id="2823912at2759"/>
<reference evidence="3" key="1">
    <citation type="submission" date="2020-11" db="EMBL/GenBank/DDBJ databases">
        <authorList>
            <consortium name="DOE Joint Genome Institute"/>
            <person name="Ahrendt S."/>
            <person name="Riley R."/>
            <person name="Andreopoulos W."/>
            <person name="Labutti K."/>
            <person name="Pangilinan J."/>
            <person name="Ruiz-Duenas F.J."/>
            <person name="Barrasa J.M."/>
            <person name="Sanchez-Garcia M."/>
            <person name="Camarero S."/>
            <person name="Miyauchi S."/>
            <person name="Serrano A."/>
            <person name="Linde D."/>
            <person name="Babiker R."/>
            <person name="Drula E."/>
            <person name="Ayuso-Fernandez I."/>
            <person name="Pacheco R."/>
            <person name="Padilla G."/>
            <person name="Ferreira P."/>
            <person name="Barriuso J."/>
            <person name="Kellner H."/>
            <person name="Castanera R."/>
            <person name="Alfaro M."/>
            <person name="Ramirez L."/>
            <person name="Pisabarro A.G."/>
            <person name="Kuo A."/>
            <person name="Tritt A."/>
            <person name="Lipzen A."/>
            <person name="He G."/>
            <person name="Yan M."/>
            <person name="Ng V."/>
            <person name="Cullen D."/>
            <person name="Martin F."/>
            <person name="Rosso M.-N."/>
            <person name="Henrissat B."/>
            <person name="Hibbett D."/>
            <person name="Martinez A.T."/>
            <person name="Grigoriev I.V."/>
        </authorList>
    </citation>
    <scope>NUCLEOTIDE SEQUENCE</scope>
    <source>
        <strain evidence="3">CBS 506.95</strain>
    </source>
</reference>
<name>A0A9P6EFS4_9AGAR</name>
<evidence type="ECO:0000256" key="1">
    <source>
        <dbReference type="SAM" id="Coils"/>
    </source>
</evidence>
<evidence type="ECO:0000259" key="2">
    <source>
        <dbReference type="PROSITE" id="PS50181"/>
    </source>
</evidence>
<gene>
    <name evidence="3" type="ORF">CPB83DRAFT_854980</name>
</gene>
<dbReference type="SUPFAM" id="SSF81383">
    <property type="entry name" value="F-box domain"/>
    <property type="match status" value="1"/>
</dbReference>